<accession>A0AAN5AMU4</accession>
<name>A0AAN5AMU4_9BACT</name>
<evidence type="ECO:0000256" key="1">
    <source>
        <dbReference type="SAM" id="Phobius"/>
    </source>
</evidence>
<protein>
    <submittedName>
        <fullName evidence="2">Uncharacterized protein</fullName>
    </submittedName>
</protein>
<keyword evidence="3" id="KW-1185">Reference proteome</keyword>
<dbReference type="Proteomes" id="UP001310022">
    <property type="component" value="Unassembled WGS sequence"/>
</dbReference>
<organism evidence="2 3">
    <name type="scientific">Persicobacter diffluens</name>
    <dbReference type="NCBI Taxonomy" id="981"/>
    <lineage>
        <taxon>Bacteria</taxon>
        <taxon>Pseudomonadati</taxon>
        <taxon>Bacteroidota</taxon>
        <taxon>Cytophagia</taxon>
        <taxon>Cytophagales</taxon>
        <taxon>Persicobacteraceae</taxon>
        <taxon>Persicobacter</taxon>
    </lineage>
</organism>
<evidence type="ECO:0000313" key="3">
    <source>
        <dbReference type="Proteomes" id="UP001310022"/>
    </source>
</evidence>
<feature type="transmembrane region" description="Helical" evidence="1">
    <location>
        <begin position="7"/>
        <end position="28"/>
    </location>
</feature>
<reference evidence="2 3" key="1">
    <citation type="submission" date="2021-12" db="EMBL/GenBank/DDBJ databases">
        <title>Genome sequencing of bacteria with rrn-lacking chromosome and rrn-plasmid.</title>
        <authorList>
            <person name="Anda M."/>
            <person name="Iwasaki W."/>
        </authorList>
    </citation>
    <scope>NUCLEOTIDE SEQUENCE [LARGE SCALE GENOMIC DNA]</scope>
    <source>
        <strain evidence="2 3">NBRC 15940</strain>
    </source>
</reference>
<dbReference type="AlphaFoldDB" id="A0AAN5AMU4"/>
<keyword evidence="1" id="KW-0472">Membrane</keyword>
<keyword evidence="1" id="KW-1133">Transmembrane helix</keyword>
<dbReference type="EMBL" id="BQKE01000004">
    <property type="protein sequence ID" value="GJM64152.1"/>
    <property type="molecule type" value="Genomic_DNA"/>
</dbReference>
<keyword evidence="1" id="KW-0812">Transmembrane</keyword>
<proteinExistence type="predicted"/>
<gene>
    <name evidence="2" type="ORF">PEDI_47040</name>
</gene>
<comment type="caution">
    <text evidence="2">The sequence shown here is derived from an EMBL/GenBank/DDBJ whole genome shotgun (WGS) entry which is preliminary data.</text>
</comment>
<evidence type="ECO:0000313" key="2">
    <source>
        <dbReference type="EMBL" id="GJM64152.1"/>
    </source>
</evidence>
<sequence length="141" mass="16659">MKSNKKYFRSILIILLFIPPLFYIVNWIEGSRYENLRRYRLIILKNSVDIIIKENSFDKGWSKVIGAKQDSLLFNGADNLSYSKRGMDYEFGIFIQKGDRIVKHSNSDTLYVIRNKEKYYFIADYKTPLDSNAINKDLIIK</sequence>